<accession>A0A1Y2HE10</accession>
<proteinExistence type="predicted"/>
<name>A0A1Y2HE10_9FUNG</name>
<evidence type="ECO:0000313" key="2">
    <source>
        <dbReference type="Proteomes" id="UP000193411"/>
    </source>
</evidence>
<sequence>MALAASMHNGRRFELDPQGTRQNASCFVQPAGSVDCLLYALVAVEAKSAKSGKYPDHVFPLANGHNLLSEEHPDTVRRKVILELLINTVLQPLLDTSGLKSPAVLALPSNSACLHAQATSGHADDGLHSDSESVVADNDTLDLVSVTSSDFDDLDDFGVNIDSKASSTGCAKSCFDVSGDNSDQDSDLSDASPINSWAVDTALINVKRCVPVQPQLEWLGSVFVHATGSVLLPRSRAVLYWPGGT</sequence>
<organism evidence="1 2">
    <name type="scientific">Catenaria anguillulae PL171</name>
    <dbReference type="NCBI Taxonomy" id="765915"/>
    <lineage>
        <taxon>Eukaryota</taxon>
        <taxon>Fungi</taxon>
        <taxon>Fungi incertae sedis</taxon>
        <taxon>Blastocladiomycota</taxon>
        <taxon>Blastocladiomycetes</taxon>
        <taxon>Blastocladiales</taxon>
        <taxon>Catenariaceae</taxon>
        <taxon>Catenaria</taxon>
    </lineage>
</organism>
<protein>
    <submittedName>
        <fullName evidence="1">Uncharacterized protein</fullName>
    </submittedName>
</protein>
<comment type="caution">
    <text evidence="1">The sequence shown here is derived from an EMBL/GenBank/DDBJ whole genome shotgun (WGS) entry which is preliminary data.</text>
</comment>
<dbReference type="EMBL" id="MCFL01000041">
    <property type="protein sequence ID" value="ORZ32818.1"/>
    <property type="molecule type" value="Genomic_DNA"/>
</dbReference>
<gene>
    <name evidence="1" type="ORF">BCR44DRAFT_312456</name>
</gene>
<dbReference type="Proteomes" id="UP000193411">
    <property type="component" value="Unassembled WGS sequence"/>
</dbReference>
<dbReference type="AlphaFoldDB" id="A0A1Y2HE10"/>
<evidence type="ECO:0000313" key="1">
    <source>
        <dbReference type="EMBL" id="ORZ32818.1"/>
    </source>
</evidence>
<reference evidence="1 2" key="1">
    <citation type="submission" date="2016-07" db="EMBL/GenBank/DDBJ databases">
        <title>Pervasive Adenine N6-methylation of Active Genes in Fungi.</title>
        <authorList>
            <consortium name="DOE Joint Genome Institute"/>
            <person name="Mondo S.J."/>
            <person name="Dannebaum R.O."/>
            <person name="Kuo R.C."/>
            <person name="Labutti K."/>
            <person name="Haridas S."/>
            <person name="Kuo A."/>
            <person name="Salamov A."/>
            <person name="Ahrendt S.R."/>
            <person name="Lipzen A."/>
            <person name="Sullivan W."/>
            <person name="Andreopoulos W.B."/>
            <person name="Clum A."/>
            <person name="Lindquist E."/>
            <person name="Daum C."/>
            <person name="Ramamoorthy G.K."/>
            <person name="Gryganskyi A."/>
            <person name="Culley D."/>
            <person name="Magnuson J.K."/>
            <person name="James T.Y."/>
            <person name="O'Malley M.A."/>
            <person name="Stajich J.E."/>
            <person name="Spatafora J.W."/>
            <person name="Visel A."/>
            <person name="Grigoriev I.V."/>
        </authorList>
    </citation>
    <scope>NUCLEOTIDE SEQUENCE [LARGE SCALE GENOMIC DNA]</scope>
    <source>
        <strain evidence="1 2">PL171</strain>
    </source>
</reference>
<keyword evidence="2" id="KW-1185">Reference proteome</keyword>